<evidence type="ECO:0000256" key="2">
    <source>
        <dbReference type="SAM" id="Phobius"/>
    </source>
</evidence>
<dbReference type="InterPro" id="IPR004152">
    <property type="entry name" value="GAT_dom"/>
</dbReference>
<feature type="transmembrane region" description="Helical" evidence="2">
    <location>
        <begin position="366"/>
        <end position="385"/>
    </location>
</feature>
<organism evidence="4 5">
    <name type="scientific">Stieleria varia</name>
    <dbReference type="NCBI Taxonomy" id="2528005"/>
    <lineage>
        <taxon>Bacteria</taxon>
        <taxon>Pseudomonadati</taxon>
        <taxon>Planctomycetota</taxon>
        <taxon>Planctomycetia</taxon>
        <taxon>Pirellulales</taxon>
        <taxon>Pirellulaceae</taxon>
        <taxon>Stieleria</taxon>
    </lineage>
</organism>
<reference evidence="4 5" key="1">
    <citation type="submission" date="2019-02" db="EMBL/GenBank/DDBJ databases">
        <title>Deep-cultivation of Planctomycetes and their phenomic and genomic characterization uncovers novel biology.</title>
        <authorList>
            <person name="Wiegand S."/>
            <person name="Jogler M."/>
            <person name="Boedeker C."/>
            <person name="Pinto D."/>
            <person name="Vollmers J."/>
            <person name="Rivas-Marin E."/>
            <person name="Kohn T."/>
            <person name="Peeters S.H."/>
            <person name="Heuer A."/>
            <person name="Rast P."/>
            <person name="Oberbeckmann S."/>
            <person name="Bunk B."/>
            <person name="Jeske O."/>
            <person name="Meyerdierks A."/>
            <person name="Storesund J.E."/>
            <person name="Kallscheuer N."/>
            <person name="Luecker S."/>
            <person name="Lage O.M."/>
            <person name="Pohl T."/>
            <person name="Merkel B.J."/>
            <person name="Hornburger P."/>
            <person name="Mueller R.-W."/>
            <person name="Bruemmer F."/>
            <person name="Labrenz M."/>
            <person name="Spormann A.M."/>
            <person name="Op Den Camp H."/>
            <person name="Overmann J."/>
            <person name="Amann R."/>
            <person name="Jetten M.S.M."/>
            <person name="Mascher T."/>
            <person name="Medema M.H."/>
            <person name="Devos D.P."/>
            <person name="Kaster A.-K."/>
            <person name="Ovreas L."/>
            <person name="Rohde M."/>
            <person name="Galperin M.Y."/>
            <person name="Jogler C."/>
        </authorList>
    </citation>
    <scope>NUCLEOTIDE SEQUENCE [LARGE SCALE GENOMIC DNA]</scope>
    <source>
        <strain evidence="4 5">Pla52n</strain>
    </source>
</reference>
<dbReference type="PROSITE" id="PS50909">
    <property type="entry name" value="GAT"/>
    <property type="match status" value="1"/>
</dbReference>
<dbReference type="PANTHER" id="PTHR34978:SF3">
    <property type="entry name" value="SLR0241 PROTEIN"/>
    <property type="match status" value="1"/>
</dbReference>
<keyword evidence="2" id="KW-1133">Transmembrane helix</keyword>
<evidence type="ECO:0000313" key="4">
    <source>
        <dbReference type="EMBL" id="TWU04801.1"/>
    </source>
</evidence>
<feature type="compositionally biased region" description="Polar residues" evidence="1">
    <location>
        <begin position="780"/>
        <end position="796"/>
    </location>
</feature>
<dbReference type="OrthoDB" id="291597at2"/>
<evidence type="ECO:0000313" key="5">
    <source>
        <dbReference type="Proteomes" id="UP000320176"/>
    </source>
</evidence>
<feature type="region of interest" description="Disordered" evidence="1">
    <location>
        <begin position="758"/>
        <end position="796"/>
    </location>
</feature>
<dbReference type="InterPro" id="IPR008756">
    <property type="entry name" value="Peptidase_M56"/>
</dbReference>
<dbReference type="InterPro" id="IPR011989">
    <property type="entry name" value="ARM-like"/>
</dbReference>
<keyword evidence="2" id="KW-0472">Membrane</keyword>
<protein>
    <submittedName>
        <fullName evidence="4">Regulatory protein BlaR1</fullName>
    </submittedName>
</protein>
<dbReference type="GO" id="GO:0043130">
    <property type="term" value="F:ubiquitin binding"/>
    <property type="evidence" value="ECO:0007669"/>
    <property type="project" value="InterPro"/>
</dbReference>
<dbReference type="Gene3D" id="3.30.2010.10">
    <property type="entry name" value="Metalloproteases ('zincins'), catalytic domain"/>
    <property type="match status" value="1"/>
</dbReference>
<dbReference type="Pfam" id="PF05569">
    <property type="entry name" value="Peptidase_M56"/>
    <property type="match status" value="1"/>
</dbReference>
<evidence type="ECO:0000256" key="1">
    <source>
        <dbReference type="SAM" id="MobiDB-lite"/>
    </source>
</evidence>
<dbReference type="PANTHER" id="PTHR34978">
    <property type="entry name" value="POSSIBLE SENSOR-TRANSDUCER PROTEIN BLAR"/>
    <property type="match status" value="1"/>
</dbReference>
<dbReference type="Gene3D" id="1.25.10.10">
    <property type="entry name" value="Leucine-rich Repeat Variant"/>
    <property type="match status" value="1"/>
</dbReference>
<dbReference type="Proteomes" id="UP000320176">
    <property type="component" value="Unassembled WGS sequence"/>
</dbReference>
<sequence length="1402" mass="155701">MSLVLISSLIEKLGWTLFHSLWQFAGVATVLWLMLRAMRDSSPSARYRVQFCGLVSMVLLAGATFCTSETLSTDTVQGMNSTLAAEVPSQPTVAADVAEETISPQFNGAEALIPETADERVASALVQESLSATATASSQRSLSDQFHRWREATLTAVAPWLTTMMSAWLLGVALLSVRPLVGWRSVRRLRRVGIVDAPQSAIDAMRDVSQKLGISRAITIVESTLVEVPTVIGWLRPLILLPASAVTGLSREQLEAVIAHELAHVRRYDYLVNAIQVLLETIFYYHPAVWWVSRSMRIERERCCDEIAVGLTGKRTEYAKLLLRLEETRGTAVIVNPALSATGGTLMERIKSLTDTRTGQSSGGGFLPAAILISVFVGCGLLIAMSGSLSQFALAEDHNEFAWDDLNGASCFMNDNQVMMSLHTDKQVIAVVIAQLPQQRESETMNSSGDRTHHSFHWTWGAKRLDVRLDREDQDQLQINSQKVSLSDGRVIYWDADFGAIDQRTTLRDAPLTIKTSFPTKQQREQFQAWLERIREEFSIVSSVERISQKTNPEPIDIGGTPTSAAGIAFLQRQRPELQINVDSITREFLKAIAGDSTFGGDSTTHVGQRQSIANWQAALEHGGLTREQKVFAWWRIGSLAAYNFDVNSGETHDYDLAAKAFEQVHAIGGDLISRETLNAATVYSSLGRDAEERAARREIAHRWLNTRTDAMIADSVQHINHNGYCIDDDLMPGGMNLDTDAKKQAFLMEMLTSCQRSPAPFESANDSPWPVLPDKSDPETTANPFSNNQAVKSSATVFRQDDDKTLQELYDKINNAPQRLHGMALYERNAMGWKWKVYLPPGKSWQIKGKVGRVPRGVNDLPMSSNQMKAIDIAPSVSGRILDLEGHISSDGHGGEWLITVEADGNVFQGVDFAMWSLRRSEPASEEQREAAEYVLGIRNSGSVSMTRGSELGVGRVTSKINDELALVRWCYELKDEAEVSDGPGFMIWIAQKEPSKKAAPTPIQAAAQRVLHAAGTPAWQLASVDEQPTVDFDGLMGYQIVLRRTWKEFTNVPQSAETPGEDKGPFILKHEDWDFVLFPSQSKKDPVVLKKAIPWAKNDSPYHTRDVYLGEGLGFVWYTHGTLFGQETVRSKLKLQGGDDRIGLLLDGLRFEDSANSCQYALAQLGDEAMPAIENAMEQSNDSTLMVRLARTLGLMQTDKSTDLLLRLYGSKSDELRNSIAYALIHRPFREKAKDAYLDMLQRHLRVYEACEACVQFDWQEALPVLNDLIDQPADLRELSHTIPARRTLQRNPIGQELLDAKQSIIKAGYNPGLDIAQPRKVLLDSDDTEATLLIAIELATYTSKGVSSLPNEVGVELLKSFPRPATAIYLQHLIDSNQPENRKRAQELLQSVLNQPSRN</sequence>
<dbReference type="GO" id="GO:0035091">
    <property type="term" value="F:phosphatidylinositol binding"/>
    <property type="evidence" value="ECO:0007669"/>
    <property type="project" value="InterPro"/>
</dbReference>
<feature type="domain" description="GAT" evidence="3">
    <location>
        <begin position="1366"/>
        <end position="1402"/>
    </location>
</feature>
<proteinExistence type="predicted"/>
<dbReference type="InterPro" id="IPR016024">
    <property type="entry name" value="ARM-type_fold"/>
</dbReference>
<comment type="caution">
    <text evidence="4">The sequence shown here is derived from an EMBL/GenBank/DDBJ whole genome shotgun (WGS) entry which is preliminary data.</text>
</comment>
<feature type="transmembrane region" description="Helical" evidence="2">
    <location>
        <begin position="15"/>
        <end position="35"/>
    </location>
</feature>
<dbReference type="SUPFAM" id="SSF48371">
    <property type="entry name" value="ARM repeat"/>
    <property type="match status" value="1"/>
</dbReference>
<accession>A0A5C6AZM4</accession>
<dbReference type="RefSeq" id="WP_146520154.1">
    <property type="nucleotide sequence ID" value="NZ_CP151726.1"/>
</dbReference>
<gene>
    <name evidence="4" type="primary">blaR1_5</name>
    <name evidence="4" type="ORF">Pla52n_28450</name>
</gene>
<evidence type="ECO:0000259" key="3">
    <source>
        <dbReference type="PROSITE" id="PS50909"/>
    </source>
</evidence>
<keyword evidence="5" id="KW-1185">Reference proteome</keyword>
<name>A0A5C6AZM4_9BACT</name>
<dbReference type="InterPro" id="IPR052173">
    <property type="entry name" value="Beta-lactam_resp_regulator"/>
</dbReference>
<dbReference type="CDD" id="cd07341">
    <property type="entry name" value="M56_BlaR1_MecR1_like"/>
    <property type="match status" value="1"/>
</dbReference>
<keyword evidence="2" id="KW-0812">Transmembrane</keyword>
<feature type="transmembrane region" description="Helical" evidence="2">
    <location>
        <begin position="157"/>
        <end position="181"/>
    </location>
</feature>
<dbReference type="EMBL" id="SJPN01000003">
    <property type="protein sequence ID" value="TWU04801.1"/>
    <property type="molecule type" value="Genomic_DNA"/>
</dbReference>
<feature type="transmembrane region" description="Helical" evidence="2">
    <location>
        <begin position="47"/>
        <end position="65"/>
    </location>
</feature>